<dbReference type="PROSITE" id="PS51257">
    <property type="entry name" value="PROKAR_LIPOPROTEIN"/>
    <property type="match status" value="1"/>
</dbReference>
<feature type="region of interest" description="Disordered" evidence="1">
    <location>
        <begin position="28"/>
        <end position="47"/>
    </location>
</feature>
<dbReference type="EMBL" id="JAFLHG010000004">
    <property type="protein sequence ID" value="MBT8797630.1"/>
    <property type="molecule type" value="Genomic_DNA"/>
</dbReference>
<keyword evidence="4" id="KW-1185">Reference proteome</keyword>
<evidence type="ECO:0000256" key="1">
    <source>
        <dbReference type="SAM" id="MobiDB-lite"/>
    </source>
</evidence>
<dbReference type="RefSeq" id="WP_215486868.1">
    <property type="nucleotide sequence ID" value="NZ_BAAAPJ010000002.1"/>
</dbReference>
<organism evidence="3 4">
    <name type="scientific">Microbacterium flavum</name>
    <dbReference type="NCBI Taxonomy" id="415216"/>
    <lineage>
        <taxon>Bacteria</taxon>
        <taxon>Bacillati</taxon>
        <taxon>Actinomycetota</taxon>
        <taxon>Actinomycetes</taxon>
        <taxon>Micrococcales</taxon>
        <taxon>Microbacteriaceae</taxon>
        <taxon>Microbacterium</taxon>
    </lineage>
</organism>
<evidence type="ECO:0000313" key="4">
    <source>
        <dbReference type="Proteomes" id="UP000740605"/>
    </source>
</evidence>
<reference evidence="3 4" key="1">
    <citation type="submission" date="2021-03" db="EMBL/GenBank/DDBJ databases">
        <title>Microbacterium pauli sp. nov., isolated from microfiltered milk.</title>
        <authorList>
            <person name="Bellassi P."/>
            <person name="Fontana A."/>
            <person name="Callegari M.L."/>
            <person name="Lorenzo M."/>
            <person name="Cappa F."/>
        </authorList>
    </citation>
    <scope>NUCLEOTIDE SEQUENCE [LARGE SCALE GENOMIC DNA]</scope>
    <source>
        <strain evidence="3 4">DSM 18909</strain>
    </source>
</reference>
<feature type="signal peptide" evidence="2">
    <location>
        <begin position="1"/>
        <end position="32"/>
    </location>
</feature>
<evidence type="ECO:0000313" key="3">
    <source>
        <dbReference type="EMBL" id="MBT8797630.1"/>
    </source>
</evidence>
<protein>
    <recommendedName>
        <fullName evidence="5">Lipoprotein</fullName>
    </recommendedName>
</protein>
<dbReference type="Proteomes" id="UP000740605">
    <property type="component" value="Unassembled WGS sequence"/>
</dbReference>
<accession>A0ABS5XSX5</accession>
<sequence length="195" mass="19492">MTRARIATLALAATLSLGLSLGAAGCSASAPAESTASSPAAPSATPAAGTVITGTGYRFSVPEGWGDPGPIEGFDPDSLAVDGSDADGFSDNVNVILSPAGKITPDQVESQGVTELKGSGATDVTVQPRLTVAGSESSHLTAALESGGASYVIDQFYVSDASQTYIVTFSFSPTVTDDERAAVTGPVLASWVFTA</sequence>
<evidence type="ECO:0000256" key="2">
    <source>
        <dbReference type="SAM" id="SignalP"/>
    </source>
</evidence>
<proteinExistence type="predicted"/>
<dbReference type="Gene3D" id="3.40.1000.10">
    <property type="entry name" value="Mog1/PsbP, alpha/beta/alpha sandwich"/>
    <property type="match status" value="1"/>
</dbReference>
<gene>
    <name evidence="3" type="ORF">J0P97_06040</name>
</gene>
<comment type="caution">
    <text evidence="3">The sequence shown here is derived from an EMBL/GenBank/DDBJ whole genome shotgun (WGS) entry which is preliminary data.</text>
</comment>
<feature type="chain" id="PRO_5046347302" description="Lipoprotein" evidence="2">
    <location>
        <begin position="33"/>
        <end position="195"/>
    </location>
</feature>
<evidence type="ECO:0008006" key="5">
    <source>
        <dbReference type="Google" id="ProtNLM"/>
    </source>
</evidence>
<keyword evidence="2" id="KW-0732">Signal</keyword>
<name>A0ABS5XSX5_9MICO</name>